<evidence type="ECO:0000256" key="6">
    <source>
        <dbReference type="ARBA" id="ARBA00022737"/>
    </source>
</evidence>
<keyword evidence="7 11" id="KW-0863">Zinc-finger</keyword>
<evidence type="ECO:0000256" key="5">
    <source>
        <dbReference type="ARBA" id="ARBA00022723"/>
    </source>
</evidence>
<keyword evidence="6" id="KW-0677">Repeat</keyword>
<feature type="zinc finger region" description="C3H1-type" evidence="11">
    <location>
        <begin position="178"/>
        <end position="200"/>
    </location>
</feature>
<dbReference type="GO" id="GO:0005634">
    <property type="term" value="C:nucleus"/>
    <property type="evidence" value="ECO:0007669"/>
    <property type="project" value="UniProtKB-SubCell"/>
</dbReference>
<dbReference type="Pfam" id="PF02825">
    <property type="entry name" value="WWE"/>
    <property type="match status" value="1"/>
</dbReference>
<dbReference type="EMBL" id="JAAWVO010042931">
    <property type="protein sequence ID" value="MBN3318977.1"/>
    <property type="molecule type" value="Genomic_DNA"/>
</dbReference>
<feature type="domain" description="PARP catalytic" evidence="14">
    <location>
        <begin position="479"/>
        <end position="671"/>
    </location>
</feature>
<comment type="similarity">
    <text evidence="10">Belongs to the ARTD/PARP family.</text>
</comment>
<dbReference type="Proteomes" id="UP000736164">
    <property type="component" value="Unassembled WGS sequence"/>
</dbReference>
<evidence type="ECO:0000256" key="8">
    <source>
        <dbReference type="ARBA" id="ARBA00022833"/>
    </source>
</evidence>
<evidence type="ECO:0000259" key="12">
    <source>
        <dbReference type="PROSITE" id="PS50103"/>
    </source>
</evidence>
<evidence type="ECO:0000256" key="7">
    <source>
        <dbReference type="ARBA" id="ARBA00022771"/>
    </source>
</evidence>
<dbReference type="Gene3D" id="4.10.1000.10">
    <property type="entry name" value="Zinc finger, CCCH-type"/>
    <property type="match status" value="1"/>
</dbReference>
<dbReference type="PROSITE" id="PS50918">
    <property type="entry name" value="WWE"/>
    <property type="match status" value="1"/>
</dbReference>
<keyword evidence="16" id="KW-1185">Reference proteome</keyword>
<dbReference type="SUPFAM" id="SSF117839">
    <property type="entry name" value="WWE domain"/>
    <property type="match status" value="1"/>
</dbReference>
<dbReference type="Pfam" id="PF00642">
    <property type="entry name" value="zf-CCCH"/>
    <property type="match status" value="1"/>
</dbReference>
<comment type="subcellular location">
    <subcellularLocation>
        <location evidence="2">Cytoplasm</location>
    </subcellularLocation>
    <subcellularLocation>
        <location evidence="1">Nucleus</location>
    </subcellularLocation>
</comment>
<dbReference type="InterPro" id="IPR051712">
    <property type="entry name" value="ARTD-AVP"/>
</dbReference>
<dbReference type="SUPFAM" id="SSF56399">
    <property type="entry name" value="ADP-ribosylation"/>
    <property type="match status" value="1"/>
</dbReference>
<evidence type="ECO:0000256" key="1">
    <source>
        <dbReference type="ARBA" id="ARBA00004123"/>
    </source>
</evidence>
<dbReference type="Pfam" id="PF23466">
    <property type="entry name" value="WWE_4"/>
    <property type="match status" value="1"/>
</dbReference>
<dbReference type="Gene3D" id="3.30.1370.210">
    <property type="match status" value="1"/>
</dbReference>
<feature type="domain" description="C3H1-type" evidence="12">
    <location>
        <begin position="178"/>
        <end position="200"/>
    </location>
</feature>
<sequence>MAGDLSNFAMKVLCRNQGCLEYHRLKLTVCEKFNVEDQQLFETLTDSSRFVRIQGREKKIFGCNLSPDSIIVAKTPVRLCKSYPACEKCDDLHLCRYFALSNCRYGSSKCKKSHNIHSDHNGAVLRDNFLQDLDEAELFQLLLQNDSYLLPKVCPHYNKGSGPHGSCTFKERCTSLHVCQHYLQGACKFGDNCKRSHKLDIDLDNSPLGDTLSAKNTCSLPVIYKNKFRIDSCAETTEAFGKLIQTLAESAGKQQDFMQPQNSVSEVDANEICLFFIRKHCSFEDKCVRVHYHLPYKWEILDSDGTIWKNLPNMEEIEKAYCNPENSTRWLVCVDSLGSPAVNFLTMTCGPAKVRRLSTASSVTKPPHFILTTEWVWYWKNEFGKWIEYGCPEDEQSESSSVTSSVLEKVYLAGNESDVPFITGGQQYILSFKDMYKQDRKNTAKREVRRRPRFVSVQDVERKIKSVSLKTPGSADVSIPSHWVQVPLFDFTHKLVHLSKSGEEYRQIETLFRHSMATSTIHKIQRIQNLYLWNVFQWQKDQMMKRNGGKTVNEYFLFHGTEKSLIKAICEQNFDRGICGAHNAYGSGNYFSRDASYFHNNSKPTTGSRIMFVARVLVGDFSQGNSNYLHPPLKEGNSVFYDSCVDSTSNPSVFVIFEKHQIYPEYLIEYS</sequence>
<feature type="zinc finger region" description="C3H1-type" evidence="11">
    <location>
        <begin position="94"/>
        <end position="117"/>
    </location>
</feature>
<keyword evidence="9" id="KW-0539">Nucleus</keyword>
<keyword evidence="4" id="KW-0597">Phosphoprotein</keyword>
<keyword evidence="3" id="KW-0963">Cytoplasm</keyword>
<name>A0A8J7NSY1_ATRSP</name>
<evidence type="ECO:0000259" key="14">
    <source>
        <dbReference type="PROSITE" id="PS51059"/>
    </source>
</evidence>
<dbReference type="PANTHER" id="PTHR45740">
    <property type="entry name" value="POLY [ADP-RIBOSE] POLYMERASE"/>
    <property type="match status" value="1"/>
</dbReference>
<evidence type="ECO:0000313" key="16">
    <source>
        <dbReference type="Proteomes" id="UP000736164"/>
    </source>
</evidence>
<evidence type="ECO:0000256" key="11">
    <source>
        <dbReference type="PROSITE-ProRule" id="PRU00723"/>
    </source>
</evidence>
<evidence type="ECO:0000313" key="15">
    <source>
        <dbReference type="EMBL" id="MBN3318977.1"/>
    </source>
</evidence>
<dbReference type="GO" id="GO:0003950">
    <property type="term" value="F:NAD+ poly-ADP-ribosyltransferase activity"/>
    <property type="evidence" value="ECO:0007669"/>
    <property type="project" value="InterPro"/>
</dbReference>
<proteinExistence type="inferred from homology"/>
<keyword evidence="8 11" id="KW-0862">Zinc</keyword>
<reference evidence="15" key="1">
    <citation type="journal article" date="2021" name="Cell">
        <title>Tracing the genetic footprints of vertebrate landing in non-teleost ray-finned fishes.</title>
        <authorList>
            <person name="Bi X."/>
            <person name="Wang K."/>
            <person name="Yang L."/>
            <person name="Pan H."/>
            <person name="Jiang H."/>
            <person name="Wei Q."/>
            <person name="Fang M."/>
            <person name="Yu H."/>
            <person name="Zhu C."/>
            <person name="Cai Y."/>
            <person name="He Y."/>
            <person name="Gan X."/>
            <person name="Zeng H."/>
            <person name="Yu D."/>
            <person name="Zhu Y."/>
            <person name="Jiang H."/>
            <person name="Qiu Q."/>
            <person name="Yang H."/>
            <person name="Zhang Y.E."/>
            <person name="Wang W."/>
            <person name="Zhu M."/>
            <person name="He S."/>
            <person name="Zhang G."/>
        </authorList>
    </citation>
    <scope>NUCLEOTIDE SEQUENCE</scope>
    <source>
        <strain evidence="15">Allg_001</strain>
    </source>
</reference>
<feature type="domain" description="C3H1-type" evidence="12">
    <location>
        <begin position="268"/>
        <end position="294"/>
    </location>
</feature>
<dbReference type="SMART" id="SM00356">
    <property type="entry name" value="ZnF_C3H1"/>
    <property type="match status" value="3"/>
</dbReference>
<dbReference type="Gene3D" id="3.90.228.10">
    <property type="match status" value="1"/>
</dbReference>
<evidence type="ECO:0000259" key="13">
    <source>
        <dbReference type="PROSITE" id="PS50918"/>
    </source>
</evidence>
<dbReference type="InterPro" id="IPR012317">
    <property type="entry name" value="Poly(ADP-ribose)pol_cat_dom"/>
</dbReference>
<accession>A0A8J7NSY1</accession>
<dbReference type="CDD" id="cd01439">
    <property type="entry name" value="TCCD_inducible_PARP_like"/>
    <property type="match status" value="1"/>
</dbReference>
<feature type="non-terminal residue" evidence="15">
    <location>
        <position position="671"/>
    </location>
</feature>
<keyword evidence="5 11" id="KW-0479">Metal-binding</keyword>
<dbReference type="Pfam" id="PF00644">
    <property type="entry name" value="PARP"/>
    <property type="match status" value="1"/>
</dbReference>
<dbReference type="InterPro" id="IPR056226">
    <property type="entry name" value="WH_PARP12"/>
</dbReference>
<dbReference type="InterPro" id="IPR000571">
    <property type="entry name" value="Znf_CCCH"/>
</dbReference>
<feature type="non-terminal residue" evidence="15">
    <location>
        <position position="1"/>
    </location>
</feature>
<dbReference type="InterPro" id="IPR057602">
    <property type="entry name" value="Zfn-CCCH_PARP12"/>
</dbReference>
<dbReference type="GO" id="GO:1990404">
    <property type="term" value="F:NAD+-protein mono-ADP-ribosyltransferase activity"/>
    <property type="evidence" value="ECO:0007669"/>
    <property type="project" value="TreeGrafter"/>
</dbReference>
<feature type="zinc finger region" description="C3H1-type" evidence="11">
    <location>
        <begin position="268"/>
        <end position="294"/>
    </location>
</feature>
<feature type="domain" description="WWE" evidence="13">
    <location>
        <begin position="362"/>
        <end position="450"/>
    </location>
</feature>
<dbReference type="InterPro" id="IPR037197">
    <property type="entry name" value="WWE_dom_sf"/>
</dbReference>
<evidence type="ECO:0000256" key="3">
    <source>
        <dbReference type="ARBA" id="ARBA00022490"/>
    </source>
</evidence>
<evidence type="ECO:0000256" key="4">
    <source>
        <dbReference type="ARBA" id="ARBA00022553"/>
    </source>
</evidence>
<evidence type="ECO:0000256" key="9">
    <source>
        <dbReference type="ARBA" id="ARBA00023242"/>
    </source>
</evidence>
<dbReference type="PROSITE" id="PS50103">
    <property type="entry name" value="ZF_C3H1"/>
    <property type="match status" value="3"/>
</dbReference>
<dbReference type="PROSITE" id="PS51059">
    <property type="entry name" value="PARP_CATALYTIC"/>
    <property type="match status" value="1"/>
</dbReference>
<dbReference type="GO" id="GO:0008270">
    <property type="term" value="F:zinc ion binding"/>
    <property type="evidence" value="ECO:0007669"/>
    <property type="project" value="UniProtKB-KW"/>
</dbReference>
<dbReference type="GO" id="GO:0005737">
    <property type="term" value="C:cytoplasm"/>
    <property type="evidence" value="ECO:0007669"/>
    <property type="project" value="UniProtKB-SubCell"/>
</dbReference>
<organism evidence="15 16">
    <name type="scientific">Atractosteus spatula</name>
    <name type="common">Alligator gar</name>
    <name type="synonym">Lepisosteus spatula</name>
    <dbReference type="NCBI Taxonomy" id="7917"/>
    <lineage>
        <taxon>Eukaryota</taxon>
        <taxon>Metazoa</taxon>
        <taxon>Chordata</taxon>
        <taxon>Craniata</taxon>
        <taxon>Vertebrata</taxon>
        <taxon>Euteleostomi</taxon>
        <taxon>Actinopterygii</taxon>
        <taxon>Neopterygii</taxon>
        <taxon>Holostei</taxon>
        <taxon>Semionotiformes</taxon>
        <taxon>Lepisosteidae</taxon>
        <taxon>Atractosteus</taxon>
    </lineage>
</organism>
<feature type="domain" description="C3H1-type" evidence="12">
    <location>
        <begin position="94"/>
        <end position="117"/>
    </location>
</feature>
<dbReference type="Gene3D" id="3.30.720.50">
    <property type="match status" value="1"/>
</dbReference>
<comment type="caution">
    <text evidence="15">The sequence shown here is derived from an EMBL/GenBank/DDBJ whole genome shotgun (WGS) entry which is preliminary data.</text>
</comment>
<protein>
    <submittedName>
        <fullName evidence="15">PAR12 polymerase</fullName>
    </submittedName>
</protein>
<dbReference type="Pfam" id="PF25261">
    <property type="entry name" value="zf-CCCH_PARP12"/>
    <property type="match status" value="1"/>
</dbReference>
<evidence type="ECO:0000256" key="10">
    <source>
        <dbReference type="ARBA" id="ARBA00024347"/>
    </source>
</evidence>
<dbReference type="PANTHER" id="PTHR45740:SF6">
    <property type="entry name" value="PROTEIN MONO-ADP-RIBOSYLTRANSFERASE PARP12"/>
    <property type="match status" value="1"/>
</dbReference>
<dbReference type="Pfam" id="PF24356">
    <property type="entry name" value="WHD_PARP12"/>
    <property type="match status" value="1"/>
</dbReference>
<dbReference type="InterPro" id="IPR004170">
    <property type="entry name" value="WWE_dom"/>
</dbReference>
<gene>
    <name evidence="15" type="primary">Parp12_3</name>
    <name evidence="15" type="ORF">GTO95_0006827</name>
</gene>
<dbReference type="AlphaFoldDB" id="A0A8J7NSY1"/>
<evidence type="ECO:0000256" key="2">
    <source>
        <dbReference type="ARBA" id="ARBA00004496"/>
    </source>
</evidence>